<accession>A0A1M7IPY3</accession>
<dbReference type="AlphaFoldDB" id="A0A1M7IPY3"/>
<name>A0A1M7IPY3_9FLAO</name>
<feature type="transmembrane region" description="Helical" evidence="1">
    <location>
        <begin position="42"/>
        <end position="61"/>
    </location>
</feature>
<feature type="transmembrane region" description="Helical" evidence="1">
    <location>
        <begin position="12"/>
        <end position="30"/>
    </location>
</feature>
<keyword evidence="1" id="KW-0472">Membrane</keyword>
<keyword evidence="1" id="KW-0812">Transmembrane</keyword>
<dbReference type="OrthoDB" id="1366032at2"/>
<sequence length="157" mass="18062">MIVVSKFEKLYLLRNVFIPIICIGLGVLLVDVKVYYKKDADVFFPVIFLLILGCLVLFYNLNSIYKLIAEEKTITKIYFLSRKTESIPYTSIKSLDKEFIDGSYICEVGQITPGYYSYILNLEKDKKLIVSPLYFKNCNQLITEINLRISSSVPEAS</sequence>
<gene>
    <name evidence="2" type="ORF">SAMN05444484_1063</name>
</gene>
<evidence type="ECO:0000313" key="3">
    <source>
        <dbReference type="Proteomes" id="UP000184028"/>
    </source>
</evidence>
<proteinExistence type="predicted"/>
<protein>
    <submittedName>
        <fullName evidence="2">Uncharacterized protein</fullName>
    </submittedName>
</protein>
<dbReference type="RefSeq" id="WP_068844376.1">
    <property type="nucleotide sequence ID" value="NZ_FRBT01000006.1"/>
</dbReference>
<dbReference type="Proteomes" id="UP000184028">
    <property type="component" value="Unassembled WGS sequence"/>
</dbReference>
<evidence type="ECO:0000313" key="2">
    <source>
        <dbReference type="EMBL" id="SHM42790.1"/>
    </source>
</evidence>
<organism evidence="2 3">
    <name type="scientific">Flavobacterium chilense</name>
    <dbReference type="NCBI Taxonomy" id="946677"/>
    <lineage>
        <taxon>Bacteria</taxon>
        <taxon>Pseudomonadati</taxon>
        <taxon>Bacteroidota</taxon>
        <taxon>Flavobacteriia</taxon>
        <taxon>Flavobacteriales</taxon>
        <taxon>Flavobacteriaceae</taxon>
        <taxon>Flavobacterium</taxon>
    </lineage>
</organism>
<keyword evidence="1" id="KW-1133">Transmembrane helix</keyword>
<reference evidence="3" key="1">
    <citation type="submission" date="2016-11" db="EMBL/GenBank/DDBJ databases">
        <authorList>
            <person name="Varghese N."/>
            <person name="Submissions S."/>
        </authorList>
    </citation>
    <scope>NUCLEOTIDE SEQUENCE [LARGE SCALE GENOMIC DNA]</scope>
    <source>
        <strain evidence="3">DSM 24724</strain>
    </source>
</reference>
<keyword evidence="3" id="KW-1185">Reference proteome</keyword>
<dbReference type="EMBL" id="FRBT01000006">
    <property type="protein sequence ID" value="SHM42790.1"/>
    <property type="molecule type" value="Genomic_DNA"/>
</dbReference>
<evidence type="ECO:0000256" key="1">
    <source>
        <dbReference type="SAM" id="Phobius"/>
    </source>
</evidence>
<dbReference type="STRING" id="946677.SAMN05444484_1063"/>